<dbReference type="NCBIfam" id="TIGR01992">
    <property type="entry name" value="PTS-IIBC-Tre"/>
    <property type="match status" value="1"/>
</dbReference>
<dbReference type="PANTHER" id="PTHR30175:SF4">
    <property type="entry name" value="PTS SYSTEM TREHALOSE-SPECIFIC EIIBC COMPONENT"/>
    <property type="match status" value="1"/>
</dbReference>
<evidence type="ECO:0000313" key="21">
    <source>
        <dbReference type="EMBL" id="QIL48818.1"/>
    </source>
</evidence>
<gene>
    <name evidence="21" type="primary">treP</name>
    <name evidence="21" type="ORF">G7082_10010</name>
</gene>
<evidence type="ECO:0000256" key="3">
    <source>
        <dbReference type="ARBA" id="ARBA00022475"/>
    </source>
</evidence>
<dbReference type="Gene3D" id="3.30.1360.60">
    <property type="entry name" value="Glucose permease domain IIB"/>
    <property type="match status" value="1"/>
</dbReference>
<feature type="domain" description="PTS EIIC type-1" evidence="20">
    <location>
        <begin position="107"/>
        <end position="480"/>
    </location>
</feature>
<feature type="transmembrane region" description="Helical" evidence="17">
    <location>
        <begin position="446"/>
        <end position="464"/>
    </location>
</feature>
<evidence type="ECO:0000256" key="15">
    <source>
        <dbReference type="ARBA" id="ARBA00081008"/>
    </source>
</evidence>
<dbReference type="PROSITE" id="PS01035">
    <property type="entry name" value="PTS_EIIB_TYPE_1_CYS"/>
    <property type="match status" value="1"/>
</dbReference>
<dbReference type="CDD" id="cd00212">
    <property type="entry name" value="PTS_IIB_glc"/>
    <property type="match status" value="1"/>
</dbReference>
<dbReference type="PROSITE" id="PS51098">
    <property type="entry name" value="PTS_EIIB_TYPE_1"/>
    <property type="match status" value="1"/>
</dbReference>
<evidence type="ECO:0000256" key="7">
    <source>
        <dbReference type="ARBA" id="ARBA00022692"/>
    </source>
</evidence>
<feature type="domain" description="PTS EIIA type-1" evidence="18">
    <location>
        <begin position="520"/>
        <end position="624"/>
    </location>
</feature>
<keyword evidence="4" id="KW-0762">Sugar transport</keyword>
<dbReference type="SUPFAM" id="SSF55604">
    <property type="entry name" value="Glucose permease domain IIB"/>
    <property type="match status" value="1"/>
</dbReference>
<dbReference type="Pfam" id="PF00358">
    <property type="entry name" value="PTS_EIIA_1"/>
    <property type="match status" value="1"/>
</dbReference>
<accession>A0A6G8AUS5</accession>
<evidence type="ECO:0000256" key="12">
    <source>
        <dbReference type="ARBA" id="ARBA00045139"/>
    </source>
</evidence>
<evidence type="ECO:0000259" key="20">
    <source>
        <dbReference type="PROSITE" id="PS51103"/>
    </source>
</evidence>
<keyword evidence="5 21" id="KW-0808">Transferase</keyword>
<dbReference type="GO" id="GO:0015574">
    <property type="term" value="F:trehalose transmembrane transporter activity"/>
    <property type="evidence" value="ECO:0007669"/>
    <property type="project" value="InterPro"/>
</dbReference>
<dbReference type="NCBIfam" id="TIGR00830">
    <property type="entry name" value="PTBA"/>
    <property type="match status" value="1"/>
</dbReference>
<keyword evidence="7 17" id="KW-0812">Transmembrane</keyword>
<evidence type="ECO:0000256" key="9">
    <source>
        <dbReference type="ARBA" id="ARBA00022989"/>
    </source>
</evidence>
<keyword evidence="22" id="KW-1185">Reference proteome</keyword>
<evidence type="ECO:0000256" key="13">
    <source>
        <dbReference type="ARBA" id="ARBA00048931"/>
    </source>
</evidence>
<keyword evidence="6" id="KW-0598">Phosphotransferase system</keyword>
<dbReference type="PROSITE" id="PS51093">
    <property type="entry name" value="PTS_EIIA_TYPE_1"/>
    <property type="match status" value="1"/>
</dbReference>
<dbReference type="EC" id="2.7.1.211" evidence="11"/>
<feature type="transmembrane region" description="Helical" evidence="17">
    <location>
        <begin position="159"/>
        <end position="180"/>
    </location>
</feature>
<dbReference type="Gene3D" id="2.70.70.10">
    <property type="entry name" value="Glucose Permease (Domain IIA)"/>
    <property type="match status" value="1"/>
</dbReference>
<dbReference type="FunFam" id="2.70.70.10:FF:000001">
    <property type="entry name" value="PTS system glucose-specific IIA component"/>
    <property type="match status" value="1"/>
</dbReference>
<reference evidence="21 22" key="1">
    <citation type="submission" date="2020-03" db="EMBL/GenBank/DDBJ databases">
        <title>Vagococcus sp. nov., isolated from beetles.</title>
        <authorList>
            <person name="Hyun D.-W."/>
            <person name="Bae J.-W."/>
        </authorList>
    </citation>
    <scope>NUCLEOTIDE SEQUENCE [LARGE SCALE GENOMIC DNA]</scope>
    <source>
        <strain evidence="21 22">HDW17B</strain>
    </source>
</reference>
<evidence type="ECO:0000256" key="8">
    <source>
        <dbReference type="ARBA" id="ARBA00022777"/>
    </source>
</evidence>
<dbReference type="InterPro" id="IPR011296">
    <property type="entry name" value="PTS_IIBC_treh"/>
</dbReference>
<keyword evidence="8" id="KW-0418">Kinase</keyword>
<feature type="transmembrane region" description="Helical" evidence="17">
    <location>
        <begin position="229"/>
        <end position="248"/>
    </location>
</feature>
<evidence type="ECO:0000259" key="18">
    <source>
        <dbReference type="PROSITE" id="PS51093"/>
    </source>
</evidence>
<name>A0A6G8AUS5_9ENTE</name>
<evidence type="ECO:0000256" key="10">
    <source>
        <dbReference type="ARBA" id="ARBA00023136"/>
    </source>
</evidence>
<feature type="transmembrane region" description="Helical" evidence="17">
    <location>
        <begin position="106"/>
        <end position="129"/>
    </location>
</feature>
<dbReference type="InterPro" id="IPR001127">
    <property type="entry name" value="PTS_EIIA_1_perm"/>
</dbReference>
<dbReference type="PROSITE" id="PS00371">
    <property type="entry name" value="PTS_EIIA_TYPE_1_HIS"/>
    <property type="match status" value="1"/>
</dbReference>
<feature type="transmembrane region" description="Helical" evidence="17">
    <location>
        <begin position="304"/>
        <end position="324"/>
    </location>
</feature>
<dbReference type="InterPro" id="IPR036878">
    <property type="entry name" value="Glu_permease_IIB"/>
</dbReference>
<evidence type="ECO:0000313" key="22">
    <source>
        <dbReference type="Proteomes" id="UP000501747"/>
    </source>
</evidence>
<feature type="active site" description="Phosphocysteine intermediate; for EIIB activity" evidence="16">
    <location>
        <position position="27"/>
    </location>
</feature>
<evidence type="ECO:0000256" key="17">
    <source>
        <dbReference type="SAM" id="Phobius"/>
    </source>
</evidence>
<comment type="catalytic activity">
    <reaction evidence="13">
        <text>N(pros)-phospho-L-histidyl-[protein](out) + sucrose = sucrose 6(G)-phosphate(in) + L-histidyl-[protein]</text>
        <dbReference type="Rhea" id="RHEA:49236"/>
        <dbReference type="Rhea" id="RHEA-COMP:9745"/>
        <dbReference type="Rhea" id="RHEA-COMP:9746"/>
        <dbReference type="ChEBI" id="CHEBI:17992"/>
        <dbReference type="ChEBI" id="CHEBI:29979"/>
        <dbReference type="ChEBI" id="CHEBI:64837"/>
        <dbReference type="ChEBI" id="CHEBI:91002"/>
        <dbReference type="EC" id="2.7.1.211"/>
    </reaction>
</comment>
<dbReference type="Pfam" id="PF02378">
    <property type="entry name" value="PTS_EIIC"/>
    <property type="match status" value="1"/>
</dbReference>
<dbReference type="GO" id="GO:0008982">
    <property type="term" value="F:protein-N(PI)-phosphohistidine-sugar phosphotransferase activity"/>
    <property type="evidence" value="ECO:0007669"/>
    <property type="project" value="InterPro"/>
</dbReference>
<keyword evidence="10 17" id="KW-0472">Membrane</keyword>
<keyword evidence="2" id="KW-0813">Transport</keyword>
<dbReference type="GO" id="GO:0016301">
    <property type="term" value="F:kinase activity"/>
    <property type="evidence" value="ECO:0007669"/>
    <property type="project" value="UniProtKB-KW"/>
</dbReference>
<dbReference type="InterPro" id="IPR003352">
    <property type="entry name" value="PTS_EIIC"/>
</dbReference>
<comment type="subcellular location">
    <subcellularLocation>
        <location evidence="1">Cell membrane</location>
        <topology evidence="1">Multi-pass membrane protein</topology>
    </subcellularLocation>
</comment>
<dbReference type="InterPro" id="IPR050558">
    <property type="entry name" value="PTS_Sugar-Specific_Components"/>
</dbReference>
<comment type="function">
    <text evidence="12">The phosphoenolpyruvate-dependent sugar phosphotransferase system (sugar PTS), a major carbohydrate active transport system, catalyzes the phosphorylation of incoming sugar substrates concomitantly with their translocation across the cell membrane. This system is involved in sucrose transport.</text>
</comment>
<evidence type="ECO:0000256" key="11">
    <source>
        <dbReference type="ARBA" id="ARBA00044053"/>
    </source>
</evidence>
<dbReference type="NCBIfam" id="TIGR00826">
    <property type="entry name" value="EIIB_glc"/>
    <property type="match status" value="1"/>
</dbReference>
<dbReference type="GO" id="GO:0090589">
    <property type="term" value="F:protein-phosphocysteine-trehalose phosphotransferase system transporter activity"/>
    <property type="evidence" value="ECO:0007669"/>
    <property type="project" value="TreeGrafter"/>
</dbReference>
<dbReference type="FunFam" id="3.30.1360.60:FF:000001">
    <property type="entry name" value="PTS system glucose-specific IIBC component PtsG"/>
    <property type="match status" value="1"/>
</dbReference>
<evidence type="ECO:0000256" key="14">
    <source>
        <dbReference type="ARBA" id="ARBA00074554"/>
    </source>
</evidence>
<evidence type="ECO:0000256" key="16">
    <source>
        <dbReference type="PROSITE-ProRule" id="PRU00421"/>
    </source>
</evidence>
<feature type="transmembrane region" description="Helical" evidence="17">
    <location>
        <begin position="187"/>
        <end position="209"/>
    </location>
</feature>
<dbReference type="InterPro" id="IPR018113">
    <property type="entry name" value="PTrfase_EIIB_Cys"/>
</dbReference>
<evidence type="ECO:0000259" key="19">
    <source>
        <dbReference type="PROSITE" id="PS51098"/>
    </source>
</evidence>
<evidence type="ECO:0000256" key="1">
    <source>
        <dbReference type="ARBA" id="ARBA00004651"/>
    </source>
</evidence>
<evidence type="ECO:0000256" key="5">
    <source>
        <dbReference type="ARBA" id="ARBA00022679"/>
    </source>
</evidence>
<keyword evidence="3" id="KW-1003">Cell membrane</keyword>
<dbReference type="Proteomes" id="UP000501747">
    <property type="component" value="Chromosome"/>
</dbReference>
<dbReference type="SUPFAM" id="SSF51261">
    <property type="entry name" value="Duplicated hybrid motif"/>
    <property type="match status" value="1"/>
</dbReference>
<dbReference type="GO" id="GO:0009401">
    <property type="term" value="P:phosphoenolpyruvate-dependent sugar phosphotransferase system"/>
    <property type="evidence" value="ECO:0007669"/>
    <property type="project" value="UniProtKB-KW"/>
</dbReference>
<dbReference type="EMBL" id="CP049887">
    <property type="protein sequence ID" value="QIL48818.1"/>
    <property type="molecule type" value="Genomic_DNA"/>
</dbReference>
<evidence type="ECO:0000256" key="6">
    <source>
        <dbReference type="ARBA" id="ARBA00022683"/>
    </source>
</evidence>
<feature type="transmembrane region" description="Helical" evidence="17">
    <location>
        <begin position="399"/>
        <end position="417"/>
    </location>
</feature>
<dbReference type="InterPro" id="IPR011055">
    <property type="entry name" value="Dup_hybrid_motif"/>
</dbReference>
<feature type="domain" description="PTS EIIB type-1" evidence="19">
    <location>
        <begin position="5"/>
        <end position="87"/>
    </location>
</feature>
<feature type="transmembrane region" description="Helical" evidence="17">
    <location>
        <begin position="344"/>
        <end position="365"/>
    </location>
</feature>
<dbReference type="AlphaFoldDB" id="A0A6G8AUS5"/>
<dbReference type="RefSeq" id="WP_166034950.1">
    <property type="nucleotide sequence ID" value="NZ_CP049887.1"/>
</dbReference>
<dbReference type="InterPro" id="IPR013013">
    <property type="entry name" value="PTS_EIIC_1"/>
</dbReference>
<dbReference type="KEGG" id="vhy:G7082_10010"/>
<dbReference type="PROSITE" id="PS51103">
    <property type="entry name" value="PTS_EIIC_TYPE_1"/>
    <property type="match status" value="1"/>
</dbReference>
<organism evidence="21 22">
    <name type="scientific">Vagococcus hydrophili</name>
    <dbReference type="NCBI Taxonomy" id="2714947"/>
    <lineage>
        <taxon>Bacteria</taxon>
        <taxon>Bacillati</taxon>
        <taxon>Bacillota</taxon>
        <taxon>Bacilli</taxon>
        <taxon>Lactobacillales</taxon>
        <taxon>Enterococcaceae</taxon>
        <taxon>Vagococcus</taxon>
    </lineage>
</organism>
<feature type="transmembrane region" description="Helical" evidence="17">
    <location>
        <begin position="260"/>
        <end position="284"/>
    </location>
</feature>
<dbReference type="InterPro" id="IPR001996">
    <property type="entry name" value="PTS_IIB_1"/>
</dbReference>
<dbReference type="PANTHER" id="PTHR30175">
    <property type="entry name" value="PHOSPHOTRANSFERASE SYSTEM TRANSPORT PROTEIN"/>
    <property type="match status" value="1"/>
</dbReference>
<dbReference type="NCBIfam" id="NF008236">
    <property type="entry name" value="PRK11007.1"/>
    <property type="match status" value="1"/>
</dbReference>
<evidence type="ECO:0000256" key="4">
    <source>
        <dbReference type="ARBA" id="ARBA00022597"/>
    </source>
</evidence>
<dbReference type="Pfam" id="PF00367">
    <property type="entry name" value="PTS_EIIB"/>
    <property type="match status" value="1"/>
</dbReference>
<dbReference type="GO" id="GO:0005886">
    <property type="term" value="C:plasma membrane"/>
    <property type="evidence" value="ECO:0007669"/>
    <property type="project" value="UniProtKB-SubCell"/>
</dbReference>
<keyword evidence="9 17" id="KW-1133">Transmembrane helix</keyword>
<sequence>MGKYQKEAQDLLEFIGGKDNIAAVSHCATRMRFVLNDPSKADEDKIDDIPVVKGMFTNAGQFQVIIGNDVPVFFNDFSAVSGISGVSKDAGKEAAKQNLNVVQRAVSVLAEVFAPIIPAIIIGGLILGFRNLMDGVPIGAFGGQTIIEHSQFWAGVHSFLWLIGEAIFHFLPVGITWSIAKKMGTTQILGIVLGITLVSPQLLNAYGVASTAAADIPVWDFGFAQVQMIGYQAQVIPAMLAGFMLAYLEIFFRKYVPQSISMIFVPFLSLVPTVLAAHVILGPVGWAIGSQITNVVSTAIDSNFSWLFGIIYGTFYAPLVITGLHHLMLTIDLQMVADLGYTTLWPMVALSNIAQGSAVLAVVYLHRGNKREEQVSIPSTISAYLGVTEPAMFGINLKFLYPFVAAMIGSGIAGCYITVMNVKAIGVGIGGLPALISIQSGSKINFGIGMAIAIVVPIILTIFFRQRGILNKLDPVGGKVDAPTINEEEAVSNPEVTQVGTESFYAPVNGSCIPITEVPDPVFSQKMMGDGFAIKPTDTHVYAPVEGKVTNIFNTKHAIGITSSLGIEVLIHMGLDTVELAGKPFDVKVSEGDSVTADTLIATMDLDAVASAGKQTDIIVALTNVDKAPLMTLSKTNTVAHSELIGEADVL</sequence>
<protein>
    <recommendedName>
        <fullName evidence="14">PTS system sucrose-specific EIIBCA component</fullName>
        <ecNumber evidence="11">2.7.1.211</ecNumber>
    </recommendedName>
    <alternativeName>
        <fullName evidence="15">EIIBCA-Scr</fullName>
    </alternativeName>
</protein>
<evidence type="ECO:0000256" key="2">
    <source>
        <dbReference type="ARBA" id="ARBA00022448"/>
    </source>
</evidence>
<proteinExistence type="predicted"/>